<accession>A0ABR8C8V0</accession>
<comment type="caution">
    <text evidence="1">The sequence shown here is derived from an EMBL/GenBank/DDBJ whole genome shotgun (WGS) entry which is preliminary data.</text>
</comment>
<evidence type="ECO:0000313" key="2">
    <source>
        <dbReference type="Proteomes" id="UP000618445"/>
    </source>
</evidence>
<organism evidence="1 2">
    <name type="scientific">Phormidium tenue FACHB-1050</name>
    <dbReference type="NCBI Taxonomy" id="2692857"/>
    <lineage>
        <taxon>Bacteria</taxon>
        <taxon>Bacillati</taxon>
        <taxon>Cyanobacteriota</taxon>
        <taxon>Cyanophyceae</taxon>
        <taxon>Oscillatoriophycideae</taxon>
        <taxon>Oscillatoriales</taxon>
        <taxon>Oscillatoriaceae</taxon>
        <taxon>Phormidium</taxon>
    </lineage>
</organism>
<reference evidence="1 2" key="1">
    <citation type="journal article" date="2020" name="ISME J.">
        <title>Comparative genomics reveals insights into cyanobacterial evolution and habitat adaptation.</title>
        <authorList>
            <person name="Chen M.Y."/>
            <person name="Teng W.K."/>
            <person name="Zhao L."/>
            <person name="Hu C.X."/>
            <person name="Zhou Y.K."/>
            <person name="Han B.P."/>
            <person name="Song L.R."/>
            <person name="Shu W.S."/>
        </authorList>
    </citation>
    <scope>NUCLEOTIDE SEQUENCE [LARGE SCALE GENOMIC DNA]</scope>
    <source>
        <strain evidence="1 2">FACHB-1050</strain>
    </source>
</reference>
<dbReference type="EMBL" id="JACJQY010000008">
    <property type="protein sequence ID" value="MBD2316672.1"/>
    <property type="molecule type" value="Genomic_DNA"/>
</dbReference>
<dbReference type="RefSeq" id="WP_190577558.1">
    <property type="nucleotide sequence ID" value="NZ_CAWPQU010000078.1"/>
</dbReference>
<proteinExistence type="predicted"/>
<dbReference type="Proteomes" id="UP000618445">
    <property type="component" value="Unassembled WGS sequence"/>
</dbReference>
<keyword evidence="2" id="KW-1185">Reference proteome</keyword>
<name>A0ABR8C8V0_9CYAN</name>
<gene>
    <name evidence="1" type="ORF">H6G05_07410</name>
</gene>
<protein>
    <submittedName>
        <fullName evidence="1">Uncharacterized protein</fullName>
    </submittedName>
</protein>
<sequence length="151" mass="16331">MSLQFTTLEEINVVLKPRLQMGGTQTAYGRGVIPSPDVEAIACRVEGGINMRLKERYKVPLNLTDENAKKLLASITINLTVCEVLGIYYTGMEPSDESGRILSQFCTQGQKELDALMASYIDGEVAIGVSIGATNRAPVVGMRTGGTKIDF</sequence>
<evidence type="ECO:0000313" key="1">
    <source>
        <dbReference type="EMBL" id="MBD2316672.1"/>
    </source>
</evidence>